<evidence type="ECO:0000259" key="1">
    <source>
        <dbReference type="Pfam" id="PF14261"/>
    </source>
</evidence>
<reference evidence="2" key="1">
    <citation type="journal article" date="2020" name="mSystems">
        <title>Genome- and Community-Level Interaction Insights into Carbon Utilization and Element Cycling Functions of Hydrothermarchaeota in Hydrothermal Sediment.</title>
        <authorList>
            <person name="Zhou Z."/>
            <person name="Liu Y."/>
            <person name="Xu W."/>
            <person name="Pan J."/>
            <person name="Luo Z.H."/>
            <person name="Li M."/>
        </authorList>
    </citation>
    <scope>NUCLEOTIDE SEQUENCE [LARGE SCALE GENOMIC DNA]</scope>
    <source>
        <strain evidence="2">SpSt-418</strain>
    </source>
</reference>
<comment type="caution">
    <text evidence="2">The sequence shown here is derived from an EMBL/GenBank/DDBJ whole genome shotgun (WGS) entry which is preliminary data.</text>
</comment>
<proteinExistence type="predicted"/>
<dbReference type="AlphaFoldDB" id="A0A7C3PPF8"/>
<dbReference type="InterPro" id="IPR025587">
    <property type="entry name" value="DUF4351"/>
</dbReference>
<dbReference type="EMBL" id="DSRU01000199">
    <property type="protein sequence ID" value="HFM98757.1"/>
    <property type="molecule type" value="Genomic_DNA"/>
</dbReference>
<sequence>MLGLRLQETRVYQEAKAEGQLEGQAQGRAEGRQDETLRLVIRQLTRLLKQDLPESVQTQIQALPLPLLESLGEALLDFRQLSDLHNSLQHHPPQP</sequence>
<name>A0A7C3PPF8_9CYAN</name>
<protein>
    <submittedName>
        <fullName evidence="2">DUF4351 domain-containing protein</fullName>
    </submittedName>
</protein>
<evidence type="ECO:0000313" key="2">
    <source>
        <dbReference type="EMBL" id="HFM98757.1"/>
    </source>
</evidence>
<organism evidence="2">
    <name type="scientific">Oscillatoriales cyanobacterium SpSt-418</name>
    <dbReference type="NCBI Taxonomy" id="2282169"/>
    <lineage>
        <taxon>Bacteria</taxon>
        <taxon>Bacillati</taxon>
        <taxon>Cyanobacteriota</taxon>
        <taxon>Cyanophyceae</taxon>
        <taxon>Oscillatoriophycideae</taxon>
        <taxon>Oscillatoriales</taxon>
    </lineage>
</organism>
<dbReference type="PANTHER" id="PTHR35586">
    <property type="entry name" value="SLL1691 PROTEIN"/>
    <property type="match status" value="1"/>
</dbReference>
<dbReference type="Pfam" id="PF14261">
    <property type="entry name" value="DUF4351"/>
    <property type="match status" value="1"/>
</dbReference>
<accession>A0A7C3PPF8</accession>
<feature type="domain" description="DUF4351" evidence="1">
    <location>
        <begin position="30"/>
        <end position="86"/>
    </location>
</feature>
<dbReference type="PANTHER" id="PTHR35586:SF1">
    <property type="entry name" value="SLL1691 PROTEIN"/>
    <property type="match status" value="1"/>
</dbReference>
<gene>
    <name evidence="2" type="ORF">ENR64_13570</name>
</gene>